<dbReference type="OrthoDB" id="1123107at2"/>
<dbReference type="SUPFAM" id="SSF52540">
    <property type="entry name" value="P-loop containing nucleoside triphosphate hydrolases"/>
    <property type="match status" value="1"/>
</dbReference>
<organism evidence="5 6">
    <name type="scientific">Pseudomonas japonica</name>
    <dbReference type="NCBI Taxonomy" id="256466"/>
    <lineage>
        <taxon>Bacteria</taxon>
        <taxon>Pseudomonadati</taxon>
        <taxon>Pseudomonadota</taxon>
        <taxon>Gammaproteobacteria</taxon>
        <taxon>Pseudomonadales</taxon>
        <taxon>Pseudomonadaceae</taxon>
        <taxon>Pseudomonas</taxon>
    </lineage>
</organism>
<dbReference type="SMART" id="SM00421">
    <property type="entry name" value="HTH_LUXR"/>
    <property type="match status" value="1"/>
</dbReference>
<evidence type="ECO:0000313" key="6">
    <source>
        <dbReference type="Proteomes" id="UP000198407"/>
    </source>
</evidence>
<gene>
    <name evidence="5" type="ORF">SAMN05444352_124102</name>
</gene>
<name>A0A239K173_9PSED</name>
<dbReference type="Gene3D" id="1.10.10.10">
    <property type="entry name" value="Winged helix-like DNA-binding domain superfamily/Winged helix DNA-binding domain"/>
    <property type="match status" value="1"/>
</dbReference>
<dbReference type="Pfam" id="PF00196">
    <property type="entry name" value="GerE"/>
    <property type="match status" value="1"/>
</dbReference>
<dbReference type="GO" id="GO:0006355">
    <property type="term" value="P:regulation of DNA-templated transcription"/>
    <property type="evidence" value="ECO:0007669"/>
    <property type="project" value="InterPro"/>
</dbReference>
<dbReference type="PRINTS" id="PR00038">
    <property type="entry name" value="HTHLUXR"/>
</dbReference>
<keyword evidence="3" id="KW-0804">Transcription</keyword>
<dbReference type="InterPro" id="IPR059106">
    <property type="entry name" value="WHD_MalT"/>
</dbReference>
<accession>A0A239K173</accession>
<dbReference type="SUPFAM" id="SSF46894">
    <property type="entry name" value="C-terminal effector domain of the bipartite response regulators"/>
    <property type="match status" value="1"/>
</dbReference>
<evidence type="ECO:0000256" key="3">
    <source>
        <dbReference type="ARBA" id="ARBA00023163"/>
    </source>
</evidence>
<dbReference type="RefSeq" id="WP_141137332.1">
    <property type="nucleotide sequence ID" value="NZ_FZOL01000024.1"/>
</dbReference>
<dbReference type="PANTHER" id="PTHR44688:SF16">
    <property type="entry name" value="DNA-BINDING TRANSCRIPTIONAL ACTIVATOR DEVR_DOSR"/>
    <property type="match status" value="1"/>
</dbReference>
<keyword evidence="1" id="KW-0805">Transcription regulation</keyword>
<evidence type="ECO:0000259" key="4">
    <source>
        <dbReference type="PROSITE" id="PS50043"/>
    </source>
</evidence>
<dbReference type="GO" id="GO:0003677">
    <property type="term" value="F:DNA binding"/>
    <property type="evidence" value="ECO:0007669"/>
    <property type="project" value="UniProtKB-KW"/>
</dbReference>
<protein>
    <submittedName>
        <fullName evidence="5">LuxR family transcriptional regulator, maltose regulon positive regulatory protein</fullName>
    </submittedName>
</protein>
<reference evidence="6" key="1">
    <citation type="submission" date="2017-06" db="EMBL/GenBank/DDBJ databases">
        <authorList>
            <person name="Varghese N."/>
            <person name="Submissions S."/>
        </authorList>
    </citation>
    <scope>NUCLEOTIDE SEQUENCE [LARGE SCALE GENOMIC DNA]</scope>
    <source>
        <strain evidence="6">DSM 22348</strain>
    </source>
</reference>
<dbReference type="InterPro" id="IPR000792">
    <property type="entry name" value="Tscrpt_reg_LuxR_C"/>
</dbReference>
<evidence type="ECO:0000256" key="2">
    <source>
        <dbReference type="ARBA" id="ARBA00023125"/>
    </source>
</evidence>
<dbReference type="STRING" id="1215104.GCA_000730585_00948"/>
<proteinExistence type="predicted"/>
<dbReference type="EMBL" id="FZOL01000024">
    <property type="protein sequence ID" value="SNT11790.1"/>
    <property type="molecule type" value="Genomic_DNA"/>
</dbReference>
<dbReference type="PROSITE" id="PS50043">
    <property type="entry name" value="HTH_LUXR_2"/>
    <property type="match status" value="1"/>
</dbReference>
<dbReference type="InterPro" id="IPR036388">
    <property type="entry name" value="WH-like_DNA-bd_sf"/>
</dbReference>
<feature type="domain" description="HTH luxR-type" evidence="4">
    <location>
        <begin position="853"/>
        <end position="919"/>
    </location>
</feature>
<dbReference type="Proteomes" id="UP000198407">
    <property type="component" value="Unassembled WGS sequence"/>
</dbReference>
<keyword evidence="6" id="KW-1185">Reference proteome</keyword>
<dbReference type="PANTHER" id="PTHR44688">
    <property type="entry name" value="DNA-BINDING TRANSCRIPTIONAL ACTIVATOR DEVR_DOSR"/>
    <property type="match status" value="1"/>
</dbReference>
<dbReference type="Pfam" id="PF25873">
    <property type="entry name" value="WHD_MalT"/>
    <property type="match status" value="1"/>
</dbReference>
<keyword evidence="2" id="KW-0238">DNA-binding</keyword>
<evidence type="ECO:0000256" key="1">
    <source>
        <dbReference type="ARBA" id="ARBA00023015"/>
    </source>
</evidence>
<dbReference type="AlphaFoldDB" id="A0A239K173"/>
<dbReference type="InterPro" id="IPR011990">
    <property type="entry name" value="TPR-like_helical_dom_sf"/>
</dbReference>
<dbReference type="InterPro" id="IPR016032">
    <property type="entry name" value="Sig_transdc_resp-reg_C-effctor"/>
</dbReference>
<dbReference type="Gene3D" id="3.40.50.300">
    <property type="entry name" value="P-loop containing nucleotide triphosphate hydrolases"/>
    <property type="match status" value="1"/>
</dbReference>
<sequence length="927" mass="104675">MLITKLLPPRYHHVPLLRERLLERLNNVAFQALIPLRAPGGFGKTTLLAQWRKTLIEQGHKVGWINLDETDNEENQFLGYWLAALDQAECPVPRQLVDTYERGRPETLDNFLTVLVNVLAEFEHELYLILDDYHSIDNPRLHELLGRVVKYAPANFHLVISSRTELPACLEGTRQRSRGNELNVRSLRFSESETQAFLGERMKEPFSADSCRALFEATEGWIAGIQMLVLSNERKDPDFADWSKGLYPLAETILENTLSVLPRETQDLLLRLSVLDRFNVELCEEVLGVRNAQCILEGLAADGLLLVPLDHDEKWYRFHALFGEHLRQRLAERVVASLGDLHQRARHWLESDNPRQRSNLSAFLRECRSELNAIDLPSFHYRASLWFERRGHLVEAVHHALASEGEERAYDLIDRCVMTVLATGDFNTILAWTDKVPAAELTRRGHLRVARFWALVLGGLHLQSAHQELRDLQQAVDVQGGISAFEYQVCQRTFDALSGNSPSALGLLEHWPPSGDPYHNGVACNALIYALASAGRYDDVPNILSHHPEPPPSATRGLTYAYRQSFIGWIQFLKGNLSRASASLSEALFRLDECFGRRSAPACVVAGYLAEVLYESNDLDALKSLLSGRIEVMNERVFFESYLRALLAGARLLFLEGNVDGASELLERLQLFGRSTGLQRTTAAALAERIRLYLHSGDLQAGKRLQTRLDTLAERPDAALTPSAMGSNFDVPVLAILSRARIALAEGLPQCALDELAPLRELTPDVRLDYCVKVRLLHCLALYQLDDTGWREALLELLEVSARCQMLRSLCDELPQVQRMLMEMSGELPSSALEEYLAQVLAGLQRPRMEQPVRQHSEYNLSGREQDILDLLVQGMPNKRIALALNISAETVKWYLKKLFAKLNVSDRVHAIDKARREKLVGERNSG</sequence>
<dbReference type="InterPro" id="IPR027417">
    <property type="entry name" value="P-loop_NTPase"/>
</dbReference>
<evidence type="ECO:0000313" key="5">
    <source>
        <dbReference type="EMBL" id="SNT11790.1"/>
    </source>
</evidence>
<dbReference type="Gene3D" id="1.25.40.10">
    <property type="entry name" value="Tetratricopeptide repeat domain"/>
    <property type="match status" value="1"/>
</dbReference>
<dbReference type="CDD" id="cd06170">
    <property type="entry name" value="LuxR_C_like"/>
    <property type="match status" value="1"/>
</dbReference>